<evidence type="ECO:0000313" key="3">
    <source>
        <dbReference type="Proteomes" id="UP000034932"/>
    </source>
</evidence>
<comment type="caution">
    <text evidence="2">The sequence shown here is derived from an EMBL/GenBank/DDBJ whole genome shotgun (WGS) entry which is preliminary data.</text>
</comment>
<sequence>MTKDLVYPHNKDINMTLLSPVYAQAINITPGGQFSGLNDITVATIISAFIILALVVAALVFFFMLVWGGIRYITSGGDKGQTEAARGQITAALIGLVIVFAAWAIINLVNLFFGINILSLNIPNAQAP</sequence>
<dbReference type="Proteomes" id="UP000034932">
    <property type="component" value="Unassembled WGS sequence"/>
</dbReference>
<protein>
    <submittedName>
        <fullName evidence="2">Uncharacterized protein</fullName>
    </submittedName>
</protein>
<accession>A0A0G0LP95</accession>
<name>A0A0G0LP95_9BACT</name>
<feature type="transmembrane region" description="Helical" evidence="1">
    <location>
        <begin position="40"/>
        <end position="68"/>
    </location>
</feature>
<evidence type="ECO:0000313" key="2">
    <source>
        <dbReference type="EMBL" id="KKQ93698.1"/>
    </source>
</evidence>
<keyword evidence="1" id="KW-0472">Membrane</keyword>
<dbReference type="Pfam" id="PF18895">
    <property type="entry name" value="T4SS_pilin"/>
    <property type="match status" value="1"/>
</dbReference>
<evidence type="ECO:0000256" key="1">
    <source>
        <dbReference type="SAM" id="Phobius"/>
    </source>
</evidence>
<organism evidence="2 3">
    <name type="scientific">Candidatus Woesebacteria bacterium GW2011_GWB1_39_10b</name>
    <dbReference type="NCBI Taxonomy" id="1618573"/>
    <lineage>
        <taxon>Bacteria</taxon>
        <taxon>Candidatus Woeseibacteriota</taxon>
    </lineage>
</organism>
<feature type="transmembrane region" description="Helical" evidence="1">
    <location>
        <begin position="89"/>
        <end position="113"/>
    </location>
</feature>
<dbReference type="STRING" id="1618573.UT19_C0008G0023"/>
<reference evidence="2 3" key="1">
    <citation type="journal article" date="2015" name="Nature">
        <title>rRNA introns, odd ribosomes, and small enigmatic genomes across a large radiation of phyla.</title>
        <authorList>
            <person name="Brown C.T."/>
            <person name="Hug L.A."/>
            <person name="Thomas B.C."/>
            <person name="Sharon I."/>
            <person name="Castelle C.J."/>
            <person name="Singh A."/>
            <person name="Wilkins M.J."/>
            <person name="Williams K.H."/>
            <person name="Banfield J.F."/>
        </authorList>
    </citation>
    <scope>NUCLEOTIDE SEQUENCE [LARGE SCALE GENOMIC DNA]</scope>
</reference>
<dbReference type="EMBL" id="LBVW01000008">
    <property type="protein sequence ID" value="KKQ93698.1"/>
    <property type="molecule type" value="Genomic_DNA"/>
</dbReference>
<gene>
    <name evidence="2" type="ORF">UT19_C0008G0023</name>
</gene>
<keyword evidence="1" id="KW-1133">Transmembrane helix</keyword>
<keyword evidence="1" id="KW-0812">Transmembrane</keyword>
<dbReference type="AlphaFoldDB" id="A0A0G0LP95"/>
<dbReference type="InterPro" id="IPR043993">
    <property type="entry name" value="T4SS_pilin"/>
</dbReference>
<proteinExistence type="predicted"/>